<dbReference type="InterPro" id="IPR036179">
    <property type="entry name" value="Ig-like_dom_sf"/>
</dbReference>
<dbReference type="SMART" id="SM00369">
    <property type="entry name" value="LRR_TYP"/>
    <property type="match status" value="7"/>
</dbReference>
<dbReference type="SUPFAM" id="SSF52058">
    <property type="entry name" value="L domain-like"/>
    <property type="match status" value="1"/>
</dbReference>
<dbReference type="PROSITE" id="PS50835">
    <property type="entry name" value="IG_LIKE"/>
    <property type="match status" value="1"/>
</dbReference>
<keyword evidence="4" id="KW-1015">Disulfide bond</keyword>
<dbReference type="InterPro" id="IPR013783">
    <property type="entry name" value="Ig-like_fold"/>
</dbReference>
<keyword evidence="8" id="KW-1185">Reference proteome</keyword>
<feature type="chain" id="PRO_5007778208" evidence="6">
    <location>
        <begin position="24"/>
        <end position="615"/>
    </location>
</feature>
<evidence type="ECO:0000256" key="4">
    <source>
        <dbReference type="ARBA" id="ARBA00023157"/>
    </source>
</evidence>
<dbReference type="InterPro" id="IPR003591">
    <property type="entry name" value="Leu-rich_rpt_typical-subtyp"/>
</dbReference>
<dbReference type="Pfam" id="PF13927">
    <property type="entry name" value="Ig_3"/>
    <property type="match status" value="1"/>
</dbReference>
<dbReference type="InterPro" id="IPR050333">
    <property type="entry name" value="SLRP"/>
</dbReference>
<proteinExistence type="predicted"/>
<dbReference type="InterPro" id="IPR007110">
    <property type="entry name" value="Ig-like_dom"/>
</dbReference>
<dbReference type="SUPFAM" id="SSF48726">
    <property type="entry name" value="Immunoglobulin"/>
    <property type="match status" value="1"/>
</dbReference>
<sequence length="615" mass="69072">MLAMSPIMVLFVFVAAMIFPAFSTWNYTRCPSQCSCFSSSNMLTVDCSLRNLIRFPDPETIPADVQVINASWNKIFEIPSDFKFWFPDARVLDISFNELMRIPLLEGLDRLQILDLSGNRLSSLPDDSFASMIYLESLFLLNNGISNISENAFRGLGNLRQLHLGWNSLTDFPSFQFTPKLVELSLEHNYLSAVANGSVQLSLLHRLRLQHNTFVRRDSAALLECTQLQSLHLSHNRFATVPQLALRSVATTLTTVDLSGNPIKTVRSGDFIAMSEMREINLSDCNITVIEDGAFEDLPNLLRLRLNDNPTLSFIDDDAFTALPAISTIYLHNGNITSVFNFLAAMPSLQTLTLYGNSMLCDCNIRWLQIALSKGIVTEPNRIFCRHMNTTYHQLLKDAEFAPECSPRIVYIPEHVNARESQQLVLRCYANGIPKPSVRWLNSNGEIVSQSRTLVIEEVRQSDSSEFVCVVDSKHGTAFRGVRLNFSPQLYLQITSLQPTSVLLKLSANYNQTLQISLTNSESTLAFTVSSGSRFYLISNLRPLSVYDACLLIESCIISCVSFTTPDSLFTQKLPNHWLLTGVLIMLVVVSLVSLHVLLKQIKFSTSSVPYELYP</sequence>
<keyword evidence="1" id="KW-0433">Leucine-rich repeat</keyword>
<reference evidence="9" key="1">
    <citation type="submission" date="2016-05" db="UniProtKB">
        <authorList>
            <consortium name="WormBaseParasite"/>
        </authorList>
    </citation>
    <scope>IDENTIFICATION</scope>
</reference>
<keyword evidence="2 6" id="KW-0732">Signal</keyword>
<evidence type="ECO:0000256" key="5">
    <source>
        <dbReference type="SAM" id="Phobius"/>
    </source>
</evidence>
<organism evidence="8 9">
    <name type="scientific">Ascaris lumbricoides</name>
    <name type="common">Giant roundworm</name>
    <dbReference type="NCBI Taxonomy" id="6252"/>
    <lineage>
        <taxon>Eukaryota</taxon>
        <taxon>Metazoa</taxon>
        <taxon>Ecdysozoa</taxon>
        <taxon>Nematoda</taxon>
        <taxon>Chromadorea</taxon>
        <taxon>Rhabditida</taxon>
        <taxon>Spirurina</taxon>
        <taxon>Ascaridomorpha</taxon>
        <taxon>Ascaridoidea</taxon>
        <taxon>Ascarididae</taxon>
        <taxon>Ascaris</taxon>
    </lineage>
</organism>
<feature type="signal peptide" evidence="6">
    <location>
        <begin position="1"/>
        <end position="23"/>
    </location>
</feature>
<dbReference type="InterPro" id="IPR003598">
    <property type="entry name" value="Ig_sub2"/>
</dbReference>
<dbReference type="SMART" id="SM00408">
    <property type="entry name" value="IGc2"/>
    <property type="match status" value="1"/>
</dbReference>
<dbReference type="SMART" id="SM00409">
    <property type="entry name" value="IG"/>
    <property type="match status" value="1"/>
</dbReference>
<dbReference type="Proteomes" id="UP000036681">
    <property type="component" value="Unplaced"/>
</dbReference>
<dbReference type="PANTHER" id="PTHR45712">
    <property type="entry name" value="AGAP008170-PA"/>
    <property type="match status" value="1"/>
</dbReference>
<dbReference type="AlphaFoldDB" id="A0A0M3HXU8"/>
<keyword evidence="5" id="KW-0812">Transmembrane</keyword>
<protein>
    <submittedName>
        <fullName evidence="9">Ig-like domain-containing protein</fullName>
    </submittedName>
</protein>
<feature type="domain" description="Ig-like" evidence="7">
    <location>
        <begin position="407"/>
        <end position="485"/>
    </location>
</feature>
<feature type="transmembrane region" description="Helical" evidence="5">
    <location>
        <begin position="578"/>
        <end position="599"/>
    </location>
</feature>
<evidence type="ECO:0000256" key="1">
    <source>
        <dbReference type="ARBA" id="ARBA00022614"/>
    </source>
</evidence>
<keyword evidence="5" id="KW-0472">Membrane</keyword>
<dbReference type="InterPro" id="IPR032675">
    <property type="entry name" value="LRR_dom_sf"/>
</dbReference>
<evidence type="ECO:0000256" key="2">
    <source>
        <dbReference type="ARBA" id="ARBA00022729"/>
    </source>
</evidence>
<keyword evidence="3" id="KW-0677">Repeat</keyword>
<evidence type="ECO:0000313" key="8">
    <source>
        <dbReference type="Proteomes" id="UP000036681"/>
    </source>
</evidence>
<dbReference type="PROSITE" id="PS51450">
    <property type="entry name" value="LRR"/>
    <property type="match status" value="3"/>
</dbReference>
<evidence type="ECO:0000256" key="6">
    <source>
        <dbReference type="SAM" id="SignalP"/>
    </source>
</evidence>
<dbReference type="PANTHER" id="PTHR45712:SF22">
    <property type="entry name" value="INSULIN-LIKE GROWTH FACTOR-BINDING PROTEIN COMPLEX ACID LABILE SUBUNIT"/>
    <property type="match status" value="1"/>
</dbReference>
<evidence type="ECO:0000259" key="7">
    <source>
        <dbReference type="PROSITE" id="PS50835"/>
    </source>
</evidence>
<evidence type="ECO:0000256" key="3">
    <source>
        <dbReference type="ARBA" id="ARBA00022737"/>
    </source>
</evidence>
<evidence type="ECO:0000313" key="9">
    <source>
        <dbReference type="WBParaSite" id="ALUE_0000821101-mRNA-1"/>
    </source>
</evidence>
<dbReference type="Gene3D" id="3.80.10.10">
    <property type="entry name" value="Ribonuclease Inhibitor"/>
    <property type="match status" value="3"/>
</dbReference>
<dbReference type="InterPro" id="IPR001611">
    <property type="entry name" value="Leu-rich_rpt"/>
</dbReference>
<dbReference type="SMART" id="SM00364">
    <property type="entry name" value="LRR_BAC"/>
    <property type="match status" value="3"/>
</dbReference>
<keyword evidence="5" id="KW-1133">Transmembrane helix</keyword>
<dbReference type="Gene3D" id="2.60.40.10">
    <property type="entry name" value="Immunoglobulins"/>
    <property type="match status" value="1"/>
</dbReference>
<dbReference type="Pfam" id="PF13855">
    <property type="entry name" value="LRR_8"/>
    <property type="match status" value="2"/>
</dbReference>
<dbReference type="InterPro" id="IPR003599">
    <property type="entry name" value="Ig_sub"/>
</dbReference>
<name>A0A0M3HXU8_ASCLU</name>
<accession>A0A0M3HXU8</accession>
<dbReference type="WBParaSite" id="ALUE_0000821101-mRNA-1">
    <property type="protein sequence ID" value="ALUE_0000821101-mRNA-1"/>
    <property type="gene ID" value="ALUE_0000821101"/>
</dbReference>